<dbReference type="EMBL" id="CP010029">
    <property type="protein sequence ID" value="ANI29999.1"/>
    <property type="molecule type" value="Genomic_DNA"/>
</dbReference>
<accession>A0ABN4PWX7</accession>
<evidence type="ECO:0000256" key="5">
    <source>
        <dbReference type="ARBA" id="ARBA00023136"/>
    </source>
</evidence>
<protein>
    <recommendedName>
        <fullName evidence="11">Lipoprotein Rz1</fullName>
    </recommendedName>
</protein>
<name>A0ABN4PWX7_YERET</name>
<sequence>MPKPPLTICAVLWPLVLSACSLTPPVPCPIASEPPAPPAWLMLPGPDLLTPLNGIISISGNASPPPTSK</sequence>
<proteinExistence type="predicted"/>
<gene>
    <name evidence="9" type="ORF">PL78_09225</name>
</gene>
<keyword evidence="4" id="KW-0204">Cytolysis</keyword>
<dbReference type="Proteomes" id="UP000266744">
    <property type="component" value="Chromosome"/>
</dbReference>
<reference evidence="10" key="1">
    <citation type="journal article" date="2016" name="Toxins">
        <title>The Draft Genome Sequence of the Yersinia entomophaga Entomopathogenic Type Strain MH96T.</title>
        <authorList>
            <person name="Hurst M.R."/>
            <person name="Beattie A."/>
            <person name="Altermann E."/>
            <person name="Moraga R.M."/>
            <person name="Harper L.A."/>
            <person name="Calder J."/>
            <person name="Laugraud A."/>
        </authorList>
    </citation>
    <scope>NUCLEOTIDE SEQUENCE [LARGE SCALE GENOMIC DNA]</scope>
    <source>
        <strain evidence="10">MH96</strain>
    </source>
</reference>
<feature type="signal peptide" evidence="8">
    <location>
        <begin position="1"/>
        <end position="19"/>
    </location>
</feature>
<dbReference type="PROSITE" id="PS51257">
    <property type="entry name" value="PROKAR_LIPOPROTEIN"/>
    <property type="match status" value="1"/>
</dbReference>
<comment type="subcellular location">
    <subcellularLocation>
        <location evidence="1">Membrane</location>
        <topology evidence="1">Lipid-anchor</topology>
    </subcellularLocation>
</comment>
<keyword evidence="10" id="KW-1185">Reference proteome</keyword>
<keyword evidence="6" id="KW-0578">Host cell lysis by virus</keyword>
<evidence type="ECO:0000313" key="9">
    <source>
        <dbReference type="EMBL" id="ANI29999.1"/>
    </source>
</evidence>
<evidence type="ECO:0000256" key="4">
    <source>
        <dbReference type="ARBA" id="ARBA00022852"/>
    </source>
</evidence>
<evidence type="ECO:0008006" key="11">
    <source>
        <dbReference type="Google" id="ProtNLM"/>
    </source>
</evidence>
<organism evidence="9 10">
    <name type="scientific">Yersinia entomophaga</name>
    <dbReference type="NCBI Taxonomy" id="935293"/>
    <lineage>
        <taxon>Bacteria</taxon>
        <taxon>Pseudomonadati</taxon>
        <taxon>Pseudomonadota</taxon>
        <taxon>Gammaproteobacteria</taxon>
        <taxon>Enterobacterales</taxon>
        <taxon>Yersiniaceae</taxon>
        <taxon>Yersinia</taxon>
    </lineage>
</organism>
<evidence type="ECO:0000256" key="1">
    <source>
        <dbReference type="ARBA" id="ARBA00004635"/>
    </source>
</evidence>
<keyword evidence="2" id="KW-1188">Viral release from host cell</keyword>
<keyword evidence="3 8" id="KW-0732">Signal</keyword>
<keyword evidence="7" id="KW-0449">Lipoprotein</keyword>
<evidence type="ECO:0000256" key="6">
    <source>
        <dbReference type="ARBA" id="ARBA00023142"/>
    </source>
</evidence>
<dbReference type="InterPro" id="IPR010346">
    <property type="entry name" value="O-spanin"/>
</dbReference>
<keyword evidence="5" id="KW-0472">Membrane</keyword>
<evidence type="ECO:0000256" key="3">
    <source>
        <dbReference type="ARBA" id="ARBA00022729"/>
    </source>
</evidence>
<evidence type="ECO:0000256" key="7">
    <source>
        <dbReference type="ARBA" id="ARBA00023288"/>
    </source>
</evidence>
<evidence type="ECO:0000313" key="10">
    <source>
        <dbReference type="Proteomes" id="UP000266744"/>
    </source>
</evidence>
<evidence type="ECO:0000256" key="2">
    <source>
        <dbReference type="ARBA" id="ARBA00022612"/>
    </source>
</evidence>
<feature type="chain" id="PRO_5047513883" description="Lipoprotein Rz1" evidence="8">
    <location>
        <begin position="20"/>
        <end position="69"/>
    </location>
</feature>
<evidence type="ECO:0000256" key="8">
    <source>
        <dbReference type="SAM" id="SignalP"/>
    </source>
</evidence>
<dbReference type="Pfam" id="PF06085">
    <property type="entry name" value="Rz1"/>
    <property type="match status" value="1"/>
</dbReference>